<organism evidence="1 2">
    <name type="scientific">Actinoplanes awajinensis subsp. mycoplanecinus</name>
    <dbReference type="NCBI Taxonomy" id="135947"/>
    <lineage>
        <taxon>Bacteria</taxon>
        <taxon>Bacillati</taxon>
        <taxon>Actinomycetota</taxon>
        <taxon>Actinomycetes</taxon>
        <taxon>Micromonosporales</taxon>
        <taxon>Micromonosporaceae</taxon>
        <taxon>Actinoplanes</taxon>
    </lineage>
</organism>
<proteinExistence type="predicted"/>
<keyword evidence="2" id="KW-1185">Reference proteome</keyword>
<dbReference type="EMBL" id="LLZH01000288">
    <property type="protein sequence ID" value="KUL28541.1"/>
    <property type="molecule type" value="Genomic_DNA"/>
</dbReference>
<reference evidence="1 2" key="1">
    <citation type="submission" date="2015-10" db="EMBL/GenBank/DDBJ databases">
        <authorList>
            <person name="Gilbert D.G."/>
        </authorList>
    </citation>
    <scope>NUCLEOTIDE SEQUENCE [LARGE SCALE GENOMIC DNA]</scope>
    <source>
        <strain evidence="1 2">NRRL B-16712</strain>
    </source>
</reference>
<evidence type="ECO:0008006" key="3">
    <source>
        <dbReference type="Google" id="ProtNLM"/>
    </source>
</evidence>
<dbReference type="AlphaFoldDB" id="A0A117MPE8"/>
<evidence type="ECO:0000313" key="2">
    <source>
        <dbReference type="Proteomes" id="UP000053244"/>
    </source>
</evidence>
<evidence type="ECO:0000313" key="1">
    <source>
        <dbReference type="EMBL" id="KUL28541.1"/>
    </source>
</evidence>
<accession>A0A117MPE8</accession>
<dbReference type="Proteomes" id="UP000053244">
    <property type="component" value="Unassembled WGS sequence"/>
</dbReference>
<gene>
    <name evidence="1" type="ORF">ADL15_31845</name>
</gene>
<dbReference type="RefSeq" id="WP_067698907.1">
    <property type="nucleotide sequence ID" value="NZ_LLZH01000288.1"/>
</dbReference>
<protein>
    <recommendedName>
        <fullName evidence="3">SMI1/KNR4 family protein</fullName>
    </recommendedName>
</protein>
<comment type="caution">
    <text evidence="1">The sequence shown here is derived from an EMBL/GenBank/DDBJ whole genome shotgun (WGS) entry which is preliminary data.</text>
</comment>
<sequence>MTAVDELREKVGLFRRLAAEHDLDVRIEDPVELPEIPGCPPGLRAAFSDFSLAEGTFFRFRVPPAILDARAWAERPILDYLPVDPVTIGHELWRARAMGGDRILEGEGISVDPEQGDVYYADTDTWLRFSEGYDGDFEAEDLAPDVPTFFTEYVFGPRYPELVTLVLGAGAPEHRDSWLRLLRTAGVLPSTGRVG</sequence>
<dbReference type="OrthoDB" id="3465414at2"/>
<name>A0A117MPE8_9ACTN</name>